<evidence type="ECO:0000256" key="3">
    <source>
        <dbReference type="ARBA" id="ARBA00022448"/>
    </source>
</evidence>
<evidence type="ECO:0000256" key="5">
    <source>
        <dbReference type="ARBA" id="ARBA00022741"/>
    </source>
</evidence>
<sequence length="1394" mass="157115">MGSLHITPAQKEGISTDAKAESQQPLIRQKRLFSFLLSKDIPPIPSPDERKVYPEKHTNPLYYVLFWWLTPILEVGYKRTLQAEDMYILDEPQKIEYIYAKFHKYLENEIAKSRKGKGEAEGEQTNSDSDSDSISKIPTKILLVAIMKTFWFDYTLGSLELLASDIISTLMPLLQKKLTNFVELKAFGVSVDMGKGIGYAIGCCFMVLATGLFVNHFFYQSMCVGAKTKAILTKLLLEKSYHLDAKGRHDFPTGKITSLMSTDLNRIDLALGFMPFVCVAPVPVIIAIALLIVNIGVASLVGIAVFVISSVMLGATISTLMSLRTKANKYTDSRVSLTKEFLKNFKIIKFYSWEESYKKRLGSIREKEMHYVLNLQNLRNIVIAYAISLPTISSTVAFCVLYAMNSNRSVGDIFSSLTLFQVLASQFSMIPMALAVGTDFFIGLRRIADFISAGEVPLEGDIPEVLDDPDLALKVVDGNFKWQEFEADSDEEDEDEDKNEGESSKKTKKCLVRRRDTNPASATDTSSSNFEKSNSLDVEREALKFHGLKNVNLEIKKGELVVITGQIGSGKSSLLNALAGFMHKESGTVFCNGNLLLCGYPWAQNATVRDNITFGRPFDRPWYSEVVHSCCLEDDLKMLPGGDNTEVGERGVTLSGGQKARVNLARAIYAKSDIILLDDVLSAVDAKVGKLIMKRCIMGLLKDKTRILATHQLSLIGAADRMVFLNGDGSLDVGTMDELLNRNENFINLMKFSNDESKEGRNNDGTDGKDDDQLRRIRTQMVNDYEKVSIVRDEERAVNEIHLSVYQSYLKQGSGFFKSAYLPILLTSMILATFCSIFTSNWLSFWAEDKFPGRSSHFYMGLYLMFTFLAVIFLTAEFTMLVYFSNTASRRMNILAMGRMIHAPMSYIDTTPMGRILNRFTKDTDVCDNELVEQYRMFINPFCTIAGTIIMCIIYLPWFAIAVPGLVIIYVAVANFYQASAREVKRLEALQRSLVFNHFGEALGGMDTVKAHKASHRFLSHLNELIDNMNEAYFLTIANQRWLSINLDLVATILSLIITLLCCFRVFDISAASTGLLLTYVLTMSGLLSMMLRSLTQIENEMNSVERLNYFAVDLIQEPPYEIPETDPSPKWPERGRIVFDNVSLRYRPGLPYVLKAISMDIKPQERVGFCGRTGAGKSTIMSCMYRLVEFEGKIYIDDVDISTLGLHKLRSRLSIIPQDPVLFAGTIRENLDPFKEKTDNELWDALRRAGLIEEDEMASVKEQKRGDENLFKFHLQQFVEDDGINFSLGERQLLALARALVRQSKILILDEATSSVDYETDAKVQKTIATEFSDCTIMCVAHRLRTIISYDRIVVLDHGEIKEFDKPLNLFKNKEGIFRSMCDQSQIAEEDFV</sequence>
<dbReference type="FunFam" id="1.20.1560.10:FF:000010">
    <property type="entry name" value="Multidrug resistance-associated ABC transporter"/>
    <property type="match status" value="1"/>
</dbReference>
<feature type="transmembrane region" description="Helical" evidence="10">
    <location>
        <begin position="269"/>
        <end position="293"/>
    </location>
</feature>
<evidence type="ECO:0000256" key="7">
    <source>
        <dbReference type="ARBA" id="ARBA00022989"/>
    </source>
</evidence>
<feature type="region of interest" description="Disordered" evidence="9">
    <location>
        <begin position="1"/>
        <end position="20"/>
    </location>
</feature>
<comment type="similarity">
    <text evidence="2">Belongs to the ABC transporter superfamily. ABCC family. Conjugate transporter (TC 3.A.1.208) subfamily.</text>
</comment>
<feature type="domain" description="ABC transmembrane type-1" evidence="12">
    <location>
        <begin position="824"/>
        <end position="1100"/>
    </location>
</feature>
<feature type="transmembrane region" description="Helical" evidence="10">
    <location>
        <begin position="1049"/>
        <end position="1067"/>
    </location>
</feature>
<dbReference type="KEGG" id="bnn:FOA43_002890"/>
<dbReference type="GO" id="GO:0008559">
    <property type="term" value="F:ABC-type xenobiotic transporter activity"/>
    <property type="evidence" value="ECO:0007669"/>
    <property type="project" value="TreeGrafter"/>
</dbReference>
<proteinExistence type="inferred from homology"/>
<dbReference type="PROSITE" id="PS50893">
    <property type="entry name" value="ABC_TRANSPORTER_2"/>
    <property type="match status" value="2"/>
</dbReference>
<dbReference type="EMBL" id="CP064814">
    <property type="protein sequence ID" value="QPG75535.1"/>
    <property type="molecule type" value="Genomic_DNA"/>
</dbReference>
<evidence type="ECO:0000313" key="13">
    <source>
        <dbReference type="EMBL" id="QPG75535.1"/>
    </source>
</evidence>
<dbReference type="SUPFAM" id="SSF52540">
    <property type="entry name" value="P-loop containing nucleoside triphosphate hydrolases"/>
    <property type="match status" value="2"/>
</dbReference>
<feature type="domain" description="ABC transporter" evidence="11">
    <location>
        <begin position="533"/>
        <end position="752"/>
    </location>
</feature>
<evidence type="ECO:0000256" key="1">
    <source>
        <dbReference type="ARBA" id="ARBA00004141"/>
    </source>
</evidence>
<dbReference type="Pfam" id="PF00664">
    <property type="entry name" value="ABC_membrane"/>
    <property type="match status" value="2"/>
</dbReference>
<gene>
    <name evidence="13" type="ORF">FOA43_002890</name>
</gene>
<dbReference type="Pfam" id="PF00005">
    <property type="entry name" value="ABC_tran"/>
    <property type="match status" value="2"/>
</dbReference>
<organism evidence="13 14">
    <name type="scientific">Eeniella nana</name>
    <name type="common">Yeast</name>
    <name type="synonym">Brettanomyces nanus</name>
    <dbReference type="NCBI Taxonomy" id="13502"/>
    <lineage>
        <taxon>Eukaryota</taxon>
        <taxon>Fungi</taxon>
        <taxon>Dikarya</taxon>
        <taxon>Ascomycota</taxon>
        <taxon>Saccharomycotina</taxon>
        <taxon>Pichiomycetes</taxon>
        <taxon>Pichiales</taxon>
        <taxon>Pichiaceae</taxon>
        <taxon>Brettanomyces</taxon>
    </lineage>
</organism>
<dbReference type="Gene3D" id="1.20.1560.10">
    <property type="entry name" value="ABC transporter type 1, transmembrane domain"/>
    <property type="match status" value="2"/>
</dbReference>
<dbReference type="FunFam" id="3.40.50.300:FF:001750">
    <property type="entry name" value="ATP-binding cassette transporter"/>
    <property type="match status" value="1"/>
</dbReference>
<dbReference type="CDD" id="cd03244">
    <property type="entry name" value="ABCC_MRP_domain2"/>
    <property type="match status" value="1"/>
</dbReference>
<accession>A0A875S5A3</accession>
<keyword evidence="4 10" id="KW-0812">Transmembrane</keyword>
<dbReference type="OrthoDB" id="6500128at2759"/>
<feature type="transmembrane region" description="Helical" evidence="10">
    <location>
        <begin position="1073"/>
        <end position="1092"/>
    </location>
</feature>
<evidence type="ECO:0000256" key="9">
    <source>
        <dbReference type="SAM" id="MobiDB-lite"/>
    </source>
</evidence>
<feature type="transmembrane region" description="Helical" evidence="10">
    <location>
        <begin position="962"/>
        <end position="979"/>
    </location>
</feature>
<dbReference type="CDD" id="cd18597">
    <property type="entry name" value="ABC_6TM_YOR1_D1_like"/>
    <property type="match status" value="1"/>
</dbReference>
<dbReference type="CDD" id="cd03250">
    <property type="entry name" value="ABCC_MRP_domain1"/>
    <property type="match status" value="1"/>
</dbReference>
<evidence type="ECO:0000256" key="4">
    <source>
        <dbReference type="ARBA" id="ARBA00022692"/>
    </source>
</evidence>
<feature type="transmembrane region" description="Helical" evidence="10">
    <location>
        <begin position="197"/>
        <end position="219"/>
    </location>
</feature>
<dbReference type="PANTHER" id="PTHR24223:SF456">
    <property type="entry name" value="MULTIDRUG RESISTANCE-ASSOCIATED PROTEIN LETHAL(2)03659"/>
    <property type="match status" value="1"/>
</dbReference>
<reference evidence="13" key="1">
    <citation type="submission" date="2020-10" db="EMBL/GenBank/DDBJ databases">
        <authorList>
            <person name="Roach M.J.R."/>
        </authorList>
    </citation>
    <scope>NUCLEOTIDE SEQUENCE</scope>
    <source>
        <strain evidence="13">CBS 1945</strain>
    </source>
</reference>
<dbReference type="GeneID" id="62196291"/>
<feature type="region of interest" description="Disordered" evidence="9">
    <location>
        <begin position="486"/>
        <end position="533"/>
    </location>
</feature>
<dbReference type="PROSITE" id="PS50929">
    <property type="entry name" value="ABC_TM1F"/>
    <property type="match status" value="2"/>
</dbReference>
<feature type="domain" description="ABC transmembrane type-1" evidence="12">
    <location>
        <begin position="161"/>
        <end position="439"/>
    </location>
</feature>
<name>A0A875S5A3_EENNA</name>
<dbReference type="InterPro" id="IPR050173">
    <property type="entry name" value="ABC_transporter_C-like"/>
</dbReference>
<dbReference type="SMART" id="SM00382">
    <property type="entry name" value="AAA"/>
    <property type="match status" value="2"/>
</dbReference>
<feature type="compositionally biased region" description="Polar residues" evidence="9">
    <location>
        <begin position="518"/>
        <end position="533"/>
    </location>
</feature>
<feature type="transmembrane region" description="Helical" evidence="10">
    <location>
        <begin position="820"/>
        <end position="843"/>
    </location>
</feature>
<keyword evidence="3" id="KW-0813">Transport</keyword>
<dbReference type="PROSITE" id="PS00211">
    <property type="entry name" value="ABC_TRANSPORTER_1"/>
    <property type="match status" value="2"/>
</dbReference>
<dbReference type="Proteomes" id="UP000662931">
    <property type="component" value="Chromosome 3"/>
</dbReference>
<dbReference type="FunFam" id="3.40.50.300:FF:000565">
    <property type="entry name" value="ABC bile acid transporter"/>
    <property type="match status" value="1"/>
</dbReference>
<protein>
    <recommendedName>
        <fullName evidence="15">Oligomycin resistance ATP-dependent permease YOR1</fullName>
    </recommendedName>
</protein>
<evidence type="ECO:0000313" key="14">
    <source>
        <dbReference type="Proteomes" id="UP000662931"/>
    </source>
</evidence>
<feature type="transmembrane region" description="Helical" evidence="10">
    <location>
        <begin position="863"/>
        <end position="884"/>
    </location>
</feature>
<evidence type="ECO:0000256" key="6">
    <source>
        <dbReference type="ARBA" id="ARBA00022840"/>
    </source>
</evidence>
<evidence type="ECO:0000256" key="2">
    <source>
        <dbReference type="ARBA" id="ARBA00009726"/>
    </source>
</evidence>
<dbReference type="InterPro" id="IPR036640">
    <property type="entry name" value="ABC1_TM_sf"/>
</dbReference>
<dbReference type="InterPro" id="IPR027417">
    <property type="entry name" value="P-loop_NTPase"/>
</dbReference>
<keyword evidence="7 10" id="KW-1133">Transmembrane helix</keyword>
<feature type="compositionally biased region" description="Acidic residues" evidence="9">
    <location>
        <begin position="486"/>
        <end position="499"/>
    </location>
</feature>
<dbReference type="InterPro" id="IPR017871">
    <property type="entry name" value="ABC_transporter-like_CS"/>
</dbReference>
<dbReference type="PANTHER" id="PTHR24223">
    <property type="entry name" value="ATP-BINDING CASSETTE SUB-FAMILY C"/>
    <property type="match status" value="1"/>
</dbReference>
<feature type="domain" description="ABC transporter" evidence="11">
    <location>
        <begin position="1138"/>
        <end position="1384"/>
    </location>
</feature>
<feature type="transmembrane region" description="Helical" evidence="10">
    <location>
        <begin position="382"/>
        <end position="403"/>
    </location>
</feature>
<dbReference type="RefSeq" id="XP_038779100.1">
    <property type="nucleotide sequence ID" value="XM_038923172.1"/>
</dbReference>
<evidence type="ECO:0000259" key="12">
    <source>
        <dbReference type="PROSITE" id="PS50929"/>
    </source>
</evidence>
<dbReference type="InterPro" id="IPR003439">
    <property type="entry name" value="ABC_transporter-like_ATP-bd"/>
</dbReference>
<feature type="transmembrane region" description="Helical" evidence="10">
    <location>
        <begin position="299"/>
        <end position="323"/>
    </location>
</feature>
<keyword evidence="6" id="KW-0067">ATP-binding</keyword>
<dbReference type="GO" id="GO:0005524">
    <property type="term" value="F:ATP binding"/>
    <property type="evidence" value="ECO:0007669"/>
    <property type="project" value="UniProtKB-KW"/>
</dbReference>
<evidence type="ECO:0000256" key="10">
    <source>
        <dbReference type="SAM" id="Phobius"/>
    </source>
</evidence>
<dbReference type="CDD" id="cd18606">
    <property type="entry name" value="ABC_6TM_YOR1_D2_like"/>
    <property type="match status" value="1"/>
</dbReference>
<dbReference type="SUPFAM" id="SSF90123">
    <property type="entry name" value="ABC transporter transmembrane region"/>
    <property type="match status" value="2"/>
</dbReference>
<keyword evidence="5" id="KW-0547">Nucleotide-binding</keyword>
<dbReference type="InterPro" id="IPR003593">
    <property type="entry name" value="AAA+_ATPase"/>
</dbReference>
<feature type="transmembrane region" description="Helical" evidence="10">
    <location>
        <begin position="423"/>
        <end position="442"/>
    </location>
</feature>
<evidence type="ECO:0000259" key="11">
    <source>
        <dbReference type="PROSITE" id="PS50893"/>
    </source>
</evidence>
<dbReference type="GO" id="GO:0005886">
    <property type="term" value="C:plasma membrane"/>
    <property type="evidence" value="ECO:0007669"/>
    <property type="project" value="TreeGrafter"/>
</dbReference>
<dbReference type="GO" id="GO:0016887">
    <property type="term" value="F:ATP hydrolysis activity"/>
    <property type="evidence" value="ECO:0007669"/>
    <property type="project" value="InterPro"/>
</dbReference>
<dbReference type="Gene3D" id="3.40.50.300">
    <property type="entry name" value="P-loop containing nucleotide triphosphate hydrolases"/>
    <property type="match status" value="2"/>
</dbReference>
<evidence type="ECO:0008006" key="15">
    <source>
        <dbReference type="Google" id="ProtNLM"/>
    </source>
</evidence>
<dbReference type="InterPro" id="IPR011527">
    <property type="entry name" value="ABC1_TM_dom"/>
</dbReference>
<evidence type="ECO:0000256" key="8">
    <source>
        <dbReference type="ARBA" id="ARBA00023136"/>
    </source>
</evidence>
<keyword evidence="14" id="KW-1185">Reference proteome</keyword>
<keyword evidence="8 10" id="KW-0472">Membrane</keyword>
<comment type="subcellular location">
    <subcellularLocation>
        <location evidence="1">Membrane</location>
        <topology evidence="1">Multi-pass membrane protein</topology>
    </subcellularLocation>
</comment>